<sequence>MATHSRAPADKSVDASVSRTVPDPSSTMDASFAAAAVPDGGPDAVDRGVAAVAQTLVLDSEAVHNLLDQLAHLIADQLSTTNRTVLCGITLIRARTTITVASSSVHAKAMDEVQYSFGDGPCLDAARNHRTNYVPDAANTTAEDGRWLEFRAVMAERGLHSILAVPIPLDPAGPSSCAINLYADTTRAFAAADIETTQHLAREAADTVRIAAHIAQLTDTAQDLRAAMDSRTAIDLAAGIIMAQNRCSQEAAVTILKAASGARNIKLRNLATAIIASITTEHPTTHFDTSSTTGPPQHQPSQAPRVPHEQ</sequence>
<feature type="domain" description="ANTAR" evidence="6">
    <location>
        <begin position="214"/>
        <end position="275"/>
    </location>
</feature>
<accession>A0A2S5IV19</accession>
<dbReference type="InterPro" id="IPR036388">
    <property type="entry name" value="WH-like_DNA-bd_sf"/>
</dbReference>
<proteinExistence type="predicted"/>
<feature type="region of interest" description="Disordered" evidence="5">
    <location>
        <begin position="1"/>
        <end position="26"/>
    </location>
</feature>
<dbReference type="InterPro" id="IPR005561">
    <property type="entry name" value="ANTAR"/>
</dbReference>
<dbReference type="Gene3D" id="3.30.450.40">
    <property type="match status" value="1"/>
</dbReference>
<keyword evidence="3" id="KW-0805">Transcription regulation</keyword>
<keyword evidence="1" id="KW-0808">Transferase</keyword>
<evidence type="ECO:0000256" key="5">
    <source>
        <dbReference type="SAM" id="MobiDB-lite"/>
    </source>
</evidence>
<dbReference type="Pfam" id="PF13185">
    <property type="entry name" value="GAF_2"/>
    <property type="match status" value="1"/>
</dbReference>
<keyword evidence="4" id="KW-0804">Transcription</keyword>
<dbReference type="GO" id="GO:0016301">
    <property type="term" value="F:kinase activity"/>
    <property type="evidence" value="ECO:0007669"/>
    <property type="project" value="UniProtKB-KW"/>
</dbReference>
<dbReference type="OrthoDB" id="3820533at2"/>
<dbReference type="PROSITE" id="PS50921">
    <property type="entry name" value="ANTAR"/>
    <property type="match status" value="1"/>
</dbReference>
<dbReference type="InterPro" id="IPR003018">
    <property type="entry name" value="GAF"/>
</dbReference>
<feature type="compositionally biased region" description="Polar residues" evidence="5">
    <location>
        <begin position="15"/>
        <end position="26"/>
    </location>
</feature>
<dbReference type="Pfam" id="PF03861">
    <property type="entry name" value="ANTAR"/>
    <property type="match status" value="1"/>
</dbReference>
<evidence type="ECO:0000259" key="6">
    <source>
        <dbReference type="PROSITE" id="PS50921"/>
    </source>
</evidence>
<dbReference type="SUPFAM" id="SSF52172">
    <property type="entry name" value="CheY-like"/>
    <property type="match status" value="1"/>
</dbReference>
<dbReference type="AlphaFoldDB" id="A0A2S5IV19"/>
<organism evidence="7 8">
    <name type="scientific">Arthrobacter pityocampae</name>
    <dbReference type="NCBI Taxonomy" id="547334"/>
    <lineage>
        <taxon>Bacteria</taxon>
        <taxon>Bacillati</taxon>
        <taxon>Actinomycetota</taxon>
        <taxon>Actinomycetes</taxon>
        <taxon>Micrococcales</taxon>
        <taxon>Micrococcaceae</taxon>
        <taxon>Arthrobacter</taxon>
    </lineage>
</organism>
<keyword evidence="2" id="KW-0418">Kinase</keyword>
<protein>
    <recommendedName>
        <fullName evidence="6">ANTAR domain-containing protein</fullName>
    </recommendedName>
</protein>
<evidence type="ECO:0000256" key="4">
    <source>
        <dbReference type="ARBA" id="ARBA00023163"/>
    </source>
</evidence>
<feature type="region of interest" description="Disordered" evidence="5">
    <location>
        <begin position="284"/>
        <end position="310"/>
    </location>
</feature>
<dbReference type="EMBL" id="PRKW01000005">
    <property type="protein sequence ID" value="PPB48390.1"/>
    <property type="molecule type" value="Genomic_DNA"/>
</dbReference>
<comment type="caution">
    <text evidence="7">The sequence shown here is derived from an EMBL/GenBank/DDBJ whole genome shotgun (WGS) entry which is preliminary data.</text>
</comment>
<dbReference type="GO" id="GO:0003723">
    <property type="term" value="F:RNA binding"/>
    <property type="evidence" value="ECO:0007669"/>
    <property type="project" value="InterPro"/>
</dbReference>
<keyword evidence="8" id="KW-1185">Reference proteome</keyword>
<dbReference type="Proteomes" id="UP000239297">
    <property type="component" value="Unassembled WGS sequence"/>
</dbReference>
<evidence type="ECO:0000313" key="7">
    <source>
        <dbReference type="EMBL" id="PPB48390.1"/>
    </source>
</evidence>
<name>A0A2S5IV19_9MICC</name>
<dbReference type="SMART" id="SM01012">
    <property type="entry name" value="ANTAR"/>
    <property type="match status" value="1"/>
</dbReference>
<evidence type="ECO:0000256" key="2">
    <source>
        <dbReference type="ARBA" id="ARBA00022777"/>
    </source>
</evidence>
<evidence type="ECO:0000313" key="8">
    <source>
        <dbReference type="Proteomes" id="UP000239297"/>
    </source>
</evidence>
<evidence type="ECO:0000256" key="1">
    <source>
        <dbReference type="ARBA" id="ARBA00022679"/>
    </source>
</evidence>
<evidence type="ECO:0000256" key="3">
    <source>
        <dbReference type="ARBA" id="ARBA00023015"/>
    </source>
</evidence>
<gene>
    <name evidence="7" type="ORF">C4K88_11575</name>
</gene>
<reference evidence="7 8" key="1">
    <citation type="journal article" date="2014" name="Int. J. Syst. Evol. Microbiol.">
        <title>Arthrobacter pityocampae sp. nov., isolated from Thaumetopoea pityocampa (Lep., Thaumetopoeidae).</title>
        <authorList>
            <person name="Ince I.A."/>
            <person name="Demirbag Z."/>
            <person name="Kati H."/>
        </authorList>
    </citation>
    <scope>NUCLEOTIDE SEQUENCE [LARGE SCALE GENOMIC DNA]</scope>
    <source>
        <strain evidence="7 8">Tp2</strain>
    </source>
</reference>
<dbReference type="RefSeq" id="WP_104121795.1">
    <property type="nucleotide sequence ID" value="NZ_PRKW01000005.1"/>
</dbReference>
<dbReference type="InterPro" id="IPR029016">
    <property type="entry name" value="GAF-like_dom_sf"/>
</dbReference>
<dbReference type="SUPFAM" id="SSF55781">
    <property type="entry name" value="GAF domain-like"/>
    <property type="match status" value="1"/>
</dbReference>
<feature type="compositionally biased region" description="Polar residues" evidence="5">
    <location>
        <begin position="284"/>
        <end position="302"/>
    </location>
</feature>
<dbReference type="Gene3D" id="1.10.10.10">
    <property type="entry name" value="Winged helix-like DNA-binding domain superfamily/Winged helix DNA-binding domain"/>
    <property type="match status" value="1"/>
</dbReference>
<dbReference type="InterPro" id="IPR011006">
    <property type="entry name" value="CheY-like_superfamily"/>
</dbReference>